<dbReference type="CDD" id="cd17039">
    <property type="entry name" value="Ubl_ubiquitin_like"/>
    <property type="match status" value="1"/>
</dbReference>
<dbReference type="SUPFAM" id="SSF54236">
    <property type="entry name" value="Ubiquitin-like"/>
    <property type="match status" value="1"/>
</dbReference>
<dbReference type="InterPro" id="IPR029071">
    <property type="entry name" value="Ubiquitin-like_domsf"/>
</dbReference>
<evidence type="ECO:0008006" key="2">
    <source>
        <dbReference type="Google" id="ProtNLM"/>
    </source>
</evidence>
<reference evidence="1" key="1">
    <citation type="journal article" date="2020" name="Nature">
        <title>Giant virus diversity and host interactions through global metagenomics.</title>
        <authorList>
            <person name="Schulz F."/>
            <person name="Roux S."/>
            <person name="Paez-Espino D."/>
            <person name="Jungbluth S."/>
            <person name="Walsh D.A."/>
            <person name="Denef V.J."/>
            <person name="McMahon K.D."/>
            <person name="Konstantinidis K.T."/>
            <person name="Eloe-Fadrosh E.A."/>
            <person name="Kyrpides N.C."/>
            <person name="Woyke T."/>
        </authorList>
    </citation>
    <scope>NUCLEOTIDE SEQUENCE</scope>
    <source>
        <strain evidence="1">GVMAG-M-3300027833-19</strain>
    </source>
</reference>
<dbReference type="EMBL" id="MN740511">
    <property type="protein sequence ID" value="QHU30646.1"/>
    <property type="molecule type" value="Genomic_DNA"/>
</dbReference>
<dbReference type="AlphaFoldDB" id="A0A6C0LI50"/>
<protein>
    <recommendedName>
        <fullName evidence="2">Ubiquitin-like domain-containing protein</fullName>
    </recommendedName>
</protein>
<accession>A0A6C0LI50</accession>
<dbReference type="Gene3D" id="3.10.20.90">
    <property type="entry name" value="Phosphatidylinositol 3-kinase Catalytic Subunit, Chain A, domain 1"/>
    <property type="match status" value="1"/>
</dbReference>
<name>A0A6C0LI50_9ZZZZ</name>
<sequence>MFYRYNDEIRELRIDINADTIVGEIKDKIDIDINTDNDFIIEYQGEYLKDYRKTLAYCGIGQESVVNVQECILLEAYENDYVHEVYPMGFSDMYKFENDLINIPTGHYYCKLFSNFKCDNCGKNMSDQVLKEERKLLDDTKCYKCMCEDSYCIYYHNPEEADD</sequence>
<evidence type="ECO:0000313" key="1">
    <source>
        <dbReference type="EMBL" id="QHU30646.1"/>
    </source>
</evidence>
<organism evidence="1">
    <name type="scientific">viral metagenome</name>
    <dbReference type="NCBI Taxonomy" id="1070528"/>
    <lineage>
        <taxon>unclassified sequences</taxon>
        <taxon>metagenomes</taxon>
        <taxon>organismal metagenomes</taxon>
    </lineage>
</organism>
<proteinExistence type="predicted"/>